<evidence type="ECO:0000256" key="1">
    <source>
        <dbReference type="SAM" id="Phobius"/>
    </source>
</evidence>
<dbReference type="HOGENOM" id="CLU_005679_2_1_10"/>
<organism evidence="3 4">
    <name type="scientific">Niabella soli DSM 19437</name>
    <dbReference type="NCBI Taxonomy" id="929713"/>
    <lineage>
        <taxon>Bacteria</taxon>
        <taxon>Pseudomonadati</taxon>
        <taxon>Bacteroidota</taxon>
        <taxon>Chitinophagia</taxon>
        <taxon>Chitinophagales</taxon>
        <taxon>Chitinophagaceae</taxon>
        <taxon>Niabella</taxon>
    </lineage>
</organism>
<dbReference type="Pfam" id="PF01757">
    <property type="entry name" value="Acyl_transf_3"/>
    <property type="match status" value="1"/>
</dbReference>
<keyword evidence="3" id="KW-0012">Acyltransferase</keyword>
<gene>
    <name evidence="3" type="ORF">NIASO_05215</name>
</gene>
<feature type="transmembrane region" description="Helical" evidence="1">
    <location>
        <begin position="114"/>
        <end position="133"/>
    </location>
</feature>
<accession>W0EZY5</accession>
<dbReference type="PANTHER" id="PTHR23028">
    <property type="entry name" value="ACETYLTRANSFERASE"/>
    <property type="match status" value="1"/>
</dbReference>
<evidence type="ECO:0000313" key="4">
    <source>
        <dbReference type="Proteomes" id="UP000003586"/>
    </source>
</evidence>
<feature type="transmembrane region" description="Helical" evidence="1">
    <location>
        <begin position="88"/>
        <end position="105"/>
    </location>
</feature>
<dbReference type="OrthoDB" id="9796461at2"/>
<name>W0EZY5_9BACT</name>
<dbReference type="PANTHER" id="PTHR23028:SF134">
    <property type="entry name" value="PUTATIVE (AFU_ORTHOLOGUE AFUA_4G08520)-RELATED"/>
    <property type="match status" value="1"/>
</dbReference>
<feature type="transmembrane region" description="Helical" evidence="1">
    <location>
        <begin position="178"/>
        <end position="195"/>
    </location>
</feature>
<feature type="domain" description="Acyltransferase 3" evidence="2">
    <location>
        <begin position="15"/>
        <end position="351"/>
    </location>
</feature>
<proteinExistence type="predicted"/>
<keyword evidence="4" id="KW-1185">Reference proteome</keyword>
<keyword evidence="1" id="KW-0472">Membrane</keyword>
<dbReference type="InterPro" id="IPR050879">
    <property type="entry name" value="Acyltransferase_3"/>
</dbReference>
<feature type="transmembrane region" description="Helical" evidence="1">
    <location>
        <begin position="153"/>
        <end position="171"/>
    </location>
</feature>
<feature type="transmembrane region" description="Helical" evidence="1">
    <location>
        <begin position="239"/>
        <end position="257"/>
    </location>
</feature>
<evidence type="ECO:0000259" key="2">
    <source>
        <dbReference type="Pfam" id="PF01757"/>
    </source>
</evidence>
<dbReference type="KEGG" id="nso:NIASO_05215"/>
<dbReference type="Proteomes" id="UP000003586">
    <property type="component" value="Chromosome"/>
</dbReference>
<dbReference type="AlphaFoldDB" id="W0EZY5"/>
<dbReference type="InterPro" id="IPR002656">
    <property type="entry name" value="Acyl_transf_3_dom"/>
</dbReference>
<feature type="transmembrane region" description="Helical" evidence="1">
    <location>
        <begin position="336"/>
        <end position="355"/>
    </location>
</feature>
<keyword evidence="1" id="KW-0812">Transmembrane</keyword>
<feature type="transmembrane region" description="Helical" evidence="1">
    <location>
        <begin position="300"/>
        <end position="321"/>
    </location>
</feature>
<feature type="transmembrane region" description="Helical" evidence="1">
    <location>
        <begin position="269"/>
        <end position="288"/>
    </location>
</feature>
<feature type="transmembrane region" description="Helical" evidence="1">
    <location>
        <begin position="18"/>
        <end position="37"/>
    </location>
</feature>
<keyword evidence="1" id="KW-1133">Transmembrane helix</keyword>
<dbReference type="EMBL" id="CP007035">
    <property type="protein sequence ID" value="AHF14749.1"/>
    <property type="molecule type" value="Genomic_DNA"/>
</dbReference>
<evidence type="ECO:0000313" key="3">
    <source>
        <dbReference type="EMBL" id="AHF14749.1"/>
    </source>
</evidence>
<feature type="transmembrane region" description="Helical" evidence="1">
    <location>
        <begin position="49"/>
        <end position="68"/>
    </location>
</feature>
<dbReference type="GO" id="GO:0016747">
    <property type="term" value="F:acyltransferase activity, transferring groups other than amino-acyl groups"/>
    <property type="evidence" value="ECO:0007669"/>
    <property type="project" value="InterPro"/>
</dbReference>
<dbReference type="RefSeq" id="WP_008583024.1">
    <property type="nucleotide sequence ID" value="NZ_CP007035.1"/>
</dbReference>
<feature type="transmembrane region" description="Helical" evidence="1">
    <location>
        <begin position="215"/>
        <end position="234"/>
    </location>
</feature>
<reference evidence="3 4" key="1">
    <citation type="submission" date="2013-12" db="EMBL/GenBank/DDBJ databases">
        <authorList>
            <consortium name="DOE Joint Genome Institute"/>
            <person name="Eisen J."/>
            <person name="Huntemann M."/>
            <person name="Han J."/>
            <person name="Chen A."/>
            <person name="Kyrpides N."/>
            <person name="Mavromatis K."/>
            <person name="Markowitz V."/>
            <person name="Palaniappan K."/>
            <person name="Ivanova N."/>
            <person name="Schaumberg A."/>
            <person name="Pati A."/>
            <person name="Liolios K."/>
            <person name="Nordberg H.P."/>
            <person name="Cantor M.N."/>
            <person name="Hua S.X."/>
            <person name="Woyke T."/>
        </authorList>
    </citation>
    <scope>NUCLEOTIDE SEQUENCE [LARGE SCALE GENOMIC DNA]</scope>
    <source>
        <strain evidence="4">DSM 19437</strain>
    </source>
</reference>
<sequence>MQNIVFNDTKKHYEILDGLRGVAALLVILMHVFEVFANGDHSKLIINHGYLAVDFFFMLSGFVIAHAYDDRWNKMTLKGFFKRRLIRLHPLILVGTTIGALLFYFQKSSMFPNIAGTGPGMFLLTIIAGYLMLPMPVSMDIRGWTETYPLDGPAWSLFFEYLANILYAIIIRRFSTKVLAVLVFIAAIILLQFALTSPTGDLVGGWALNEEQLRIGFTRLLFPFLAGLLLSRIIKIKKIAYGFLFSSLMLIVVLAMPRISANGPLWQNGLYEALSIILVFPLIVYIGACGTIKNATAKRFCSFLGDISYPLYITHYPLIYLSTAWVTNHKVPLSEAFPLCILIVFIAIGIAYLSLKYYDIPVRRWLSDRYMKTRK</sequence>
<dbReference type="STRING" id="929713.NIASO_05215"/>
<keyword evidence="3" id="KW-0808">Transferase</keyword>
<protein>
    <submittedName>
        <fullName evidence="3">Acyltransferase</fullName>
    </submittedName>
</protein>
<dbReference type="eggNOG" id="COG1835">
    <property type="taxonomic scope" value="Bacteria"/>
</dbReference>